<dbReference type="AlphaFoldDB" id="A0A0P0W668"/>
<feature type="compositionally biased region" description="Low complexity" evidence="1">
    <location>
        <begin position="74"/>
        <end position="84"/>
    </location>
</feature>
<proteinExistence type="predicted"/>
<sequence length="214" mass="21813">MVSTPSVSGEGVEERGGEVGPVARWAMRPVTADESDGLEEEAGTIRGGRRRRWAKQDACGDGSPWSNAGDRDPAVAAGRRAVAGGEKGRRAAVAAGGGDAGRHAGGSGGGGRPPRAAPTLHCGRRTGHACGGTYAAAPTSACSAPPSTSSVPSSPPLSPRRTLPFAQPSPSTSVPPSTRPSCIHAPPQQVHHRIVNVVLIWSKSSACRCRCVYV</sequence>
<reference evidence="3" key="1">
    <citation type="journal article" date="2005" name="Nature">
        <title>The map-based sequence of the rice genome.</title>
        <authorList>
            <consortium name="International rice genome sequencing project (IRGSP)"/>
            <person name="Matsumoto T."/>
            <person name="Wu J."/>
            <person name="Kanamori H."/>
            <person name="Katayose Y."/>
            <person name="Fujisawa M."/>
            <person name="Namiki N."/>
            <person name="Mizuno H."/>
            <person name="Yamamoto K."/>
            <person name="Antonio B.A."/>
            <person name="Baba T."/>
            <person name="Sakata K."/>
            <person name="Nagamura Y."/>
            <person name="Aoki H."/>
            <person name="Arikawa K."/>
            <person name="Arita K."/>
            <person name="Bito T."/>
            <person name="Chiden Y."/>
            <person name="Fujitsuka N."/>
            <person name="Fukunaka R."/>
            <person name="Hamada M."/>
            <person name="Harada C."/>
            <person name="Hayashi A."/>
            <person name="Hijishita S."/>
            <person name="Honda M."/>
            <person name="Hosokawa S."/>
            <person name="Ichikawa Y."/>
            <person name="Idonuma A."/>
            <person name="Iijima M."/>
            <person name="Ikeda M."/>
            <person name="Ikeno M."/>
            <person name="Ito K."/>
            <person name="Ito S."/>
            <person name="Ito T."/>
            <person name="Ito Y."/>
            <person name="Ito Y."/>
            <person name="Iwabuchi A."/>
            <person name="Kamiya K."/>
            <person name="Karasawa W."/>
            <person name="Kurita K."/>
            <person name="Katagiri S."/>
            <person name="Kikuta A."/>
            <person name="Kobayashi H."/>
            <person name="Kobayashi N."/>
            <person name="Machita K."/>
            <person name="Maehara T."/>
            <person name="Masukawa M."/>
            <person name="Mizubayashi T."/>
            <person name="Mukai Y."/>
            <person name="Nagasaki H."/>
            <person name="Nagata Y."/>
            <person name="Naito S."/>
            <person name="Nakashima M."/>
            <person name="Nakama Y."/>
            <person name="Nakamichi Y."/>
            <person name="Nakamura M."/>
            <person name="Meguro A."/>
            <person name="Negishi M."/>
            <person name="Ohta I."/>
            <person name="Ohta T."/>
            <person name="Okamoto M."/>
            <person name="Ono N."/>
            <person name="Saji S."/>
            <person name="Sakaguchi M."/>
            <person name="Sakai K."/>
            <person name="Shibata M."/>
            <person name="Shimokawa T."/>
            <person name="Song J."/>
            <person name="Takazaki Y."/>
            <person name="Terasawa K."/>
            <person name="Tsugane M."/>
            <person name="Tsuji K."/>
            <person name="Ueda S."/>
            <person name="Waki K."/>
            <person name="Yamagata H."/>
            <person name="Yamamoto M."/>
            <person name="Yamamoto S."/>
            <person name="Yamane H."/>
            <person name="Yoshiki S."/>
            <person name="Yoshihara R."/>
            <person name="Yukawa K."/>
            <person name="Zhong H."/>
            <person name="Yano M."/>
            <person name="Yuan Q."/>
            <person name="Ouyang S."/>
            <person name="Liu J."/>
            <person name="Jones K.M."/>
            <person name="Gansberger K."/>
            <person name="Moffat K."/>
            <person name="Hill J."/>
            <person name="Bera J."/>
            <person name="Fadrosh D."/>
            <person name="Jin S."/>
            <person name="Johri S."/>
            <person name="Kim M."/>
            <person name="Overton L."/>
            <person name="Reardon M."/>
            <person name="Tsitrin T."/>
            <person name="Vuong H."/>
            <person name="Weaver B."/>
            <person name="Ciecko A."/>
            <person name="Tallon L."/>
            <person name="Jackson J."/>
            <person name="Pai G."/>
            <person name="Aken S.V."/>
            <person name="Utterback T."/>
            <person name="Reidmuller S."/>
            <person name="Feldblyum T."/>
            <person name="Hsiao J."/>
            <person name="Zismann V."/>
            <person name="Iobst S."/>
            <person name="de Vazeille A.R."/>
            <person name="Buell C.R."/>
            <person name="Ying K."/>
            <person name="Li Y."/>
            <person name="Lu T."/>
            <person name="Huang Y."/>
            <person name="Zhao Q."/>
            <person name="Feng Q."/>
            <person name="Zhang L."/>
            <person name="Zhu J."/>
            <person name="Weng Q."/>
            <person name="Mu J."/>
            <person name="Lu Y."/>
            <person name="Fan D."/>
            <person name="Liu Y."/>
            <person name="Guan J."/>
            <person name="Zhang Y."/>
            <person name="Yu S."/>
            <person name="Liu X."/>
            <person name="Zhang Y."/>
            <person name="Hong G."/>
            <person name="Han B."/>
            <person name="Choisne N."/>
            <person name="Demange N."/>
            <person name="Orjeda G."/>
            <person name="Samain S."/>
            <person name="Cattolico L."/>
            <person name="Pelletier E."/>
            <person name="Couloux A."/>
            <person name="Segurens B."/>
            <person name="Wincker P."/>
            <person name="D'Hont A."/>
            <person name="Scarpelli C."/>
            <person name="Weissenbach J."/>
            <person name="Salanoubat M."/>
            <person name="Quetier F."/>
            <person name="Yu Y."/>
            <person name="Kim H.R."/>
            <person name="Rambo T."/>
            <person name="Currie J."/>
            <person name="Collura K."/>
            <person name="Luo M."/>
            <person name="Yang T."/>
            <person name="Ammiraju J.S.S."/>
            <person name="Engler F."/>
            <person name="Soderlund C."/>
            <person name="Wing R.A."/>
            <person name="Palmer L.E."/>
            <person name="de la Bastide M."/>
            <person name="Spiegel L."/>
            <person name="Nascimento L."/>
            <person name="Zutavern T."/>
            <person name="O'Shaughnessy A."/>
            <person name="Dike S."/>
            <person name="Dedhia N."/>
            <person name="Preston R."/>
            <person name="Balija V."/>
            <person name="McCombie W.R."/>
            <person name="Chow T."/>
            <person name="Chen H."/>
            <person name="Chung M."/>
            <person name="Chen C."/>
            <person name="Shaw J."/>
            <person name="Wu H."/>
            <person name="Hsiao K."/>
            <person name="Chao Y."/>
            <person name="Chu M."/>
            <person name="Cheng C."/>
            <person name="Hour A."/>
            <person name="Lee P."/>
            <person name="Lin S."/>
            <person name="Lin Y."/>
            <person name="Liou J."/>
            <person name="Liu S."/>
            <person name="Hsing Y."/>
            <person name="Raghuvanshi S."/>
            <person name="Mohanty A."/>
            <person name="Bharti A.K."/>
            <person name="Gaur A."/>
            <person name="Gupta V."/>
            <person name="Kumar D."/>
            <person name="Ravi V."/>
            <person name="Vij S."/>
            <person name="Kapur A."/>
            <person name="Khurana P."/>
            <person name="Khurana P."/>
            <person name="Khurana J.P."/>
            <person name="Tyagi A.K."/>
            <person name="Gaikwad K."/>
            <person name="Singh A."/>
            <person name="Dalal V."/>
            <person name="Srivastava S."/>
            <person name="Dixit A."/>
            <person name="Pal A.K."/>
            <person name="Ghazi I.A."/>
            <person name="Yadav M."/>
            <person name="Pandit A."/>
            <person name="Bhargava A."/>
            <person name="Sureshbabu K."/>
            <person name="Batra K."/>
            <person name="Sharma T.R."/>
            <person name="Mohapatra T."/>
            <person name="Singh N.K."/>
            <person name="Messing J."/>
            <person name="Nelson A.B."/>
            <person name="Fuks G."/>
            <person name="Kavchok S."/>
            <person name="Keizer G."/>
            <person name="Linton E."/>
            <person name="Llaca V."/>
            <person name="Song R."/>
            <person name="Tanyolac B."/>
            <person name="Young S."/>
            <person name="Ho-Il K."/>
            <person name="Hahn J.H."/>
            <person name="Sangsakoo G."/>
            <person name="Vanavichit A."/>
            <person name="de Mattos Luiz.A.T."/>
            <person name="Zimmer P.D."/>
            <person name="Malone G."/>
            <person name="Dellagostin O."/>
            <person name="de Oliveira A.C."/>
            <person name="Bevan M."/>
            <person name="Bancroft I."/>
            <person name="Minx P."/>
            <person name="Cordum H."/>
            <person name="Wilson R."/>
            <person name="Cheng Z."/>
            <person name="Jin W."/>
            <person name="Jiang J."/>
            <person name="Leong S.A."/>
            <person name="Iwama H."/>
            <person name="Gojobori T."/>
            <person name="Itoh T."/>
            <person name="Niimura Y."/>
            <person name="Fujii Y."/>
            <person name="Habara T."/>
            <person name="Sakai H."/>
            <person name="Sato Y."/>
            <person name="Wilson G."/>
            <person name="Kumar K."/>
            <person name="McCouch S."/>
            <person name="Juretic N."/>
            <person name="Hoen D."/>
            <person name="Wright S."/>
            <person name="Bruskiewich R."/>
            <person name="Bureau T."/>
            <person name="Miyao A."/>
            <person name="Hirochika H."/>
            <person name="Nishikawa T."/>
            <person name="Kadowaki K."/>
            <person name="Sugiura M."/>
            <person name="Burr B."/>
            <person name="Sasaki T."/>
        </authorList>
    </citation>
    <scope>NUCLEOTIDE SEQUENCE [LARGE SCALE GENOMIC DNA]</scope>
    <source>
        <strain evidence="3">cv. Nipponbare</strain>
    </source>
</reference>
<feature type="region of interest" description="Disordered" evidence="1">
    <location>
        <begin position="138"/>
        <end position="180"/>
    </location>
</feature>
<keyword evidence="3" id="KW-1185">Reference proteome</keyword>
<reference evidence="2 3" key="2">
    <citation type="journal article" date="2013" name="Plant Cell Physiol.">
        <title>Rice Annotation Project Database (RAP-DB): an integrative and interactive database for rice genomics.</title>
        <authorList>
            <person name="Sakai H."/>
            <person name="Lee S.S."/>
            <person name="Tanaka T."/>
            <person name="Numa H."/>
            <person name="Kim J."/>
            <person name="Kawahara Y."/>
            <person name="Wakimoto H."/>
            <person name="Yang C.C."/>
            <person name="Iwamoto M."/>
            <person name="Abe T."/>
            <person name="Yamada Y."/>
            <person name="Muto A."/>
            <person name="Inokuchi H."/>
            <person name="Ikemura T."/>
            <person name="Matsumoto T."/>
            <person name="Sasaki T."/>
            <person name="Itoh T."/>
        </authorList>
    </citation>
    <scope>NUCLEOTIDE SEQUENCE [LARGE SCALE GENOMIC DNA]</scope>
    <source>
        <strain evidence="3">cv. Nipponbare</strain>
    </source>
</reference>
<feature type="compositionally biased region" description="Low complexity" evidence="1">
    <location>
        <begin position="138"/>
        <end position="152"/>
    </location>
</feature>
<feature type="compositionally biased region" description="Low complexity" evidence="1">
    <location>
        <begin position="159"/>
        <end position="180"/>
    </location>
</feature>
<dbReference type="InParanoid" id="A0A0P0W668"/>
<dbReference type="Proteomes" id="UP000059680">
    <property type="component" value="Chromosome 4"/>
</dbReference>
<protein>
    <submittedName>
        <fullName evidence="2">Os04g0106450 protein</fullName>
    </submittedName>
</protein>
<evidence type="ECO:0000313" key="3">
    <source>
        <dbReference type="Proteomes" id="UP000059680"/>
    </source>
</evidence>
<feature type="compositionally biased region" description="Acidic residues" evidence="1">
    <location>
        <begin position="33"/>
        <end position="42"/>
    </location>
</feature>
<feature type="compositionally biased region" description="Low complexity" evidence="1">
    <location>
        <begin position="1"/>
        <end position="10"/>
    </location>
</feature>
<organism evidence="2 3">
    <name type="scientific">Oryza sativa subsp. japonica</name>
    <name type="common">Rice</name>
    <dbReference type="NCBI Taxonomy" id="39947"/>
    <lineage>
        <taxon>Eukaryota</taxon>
        <taxon>Viridiplantae</taxon>
        <taxon>Streptophyta</taxon>
        <taxon>Embryophyta</taxon>
        <taxon>Tracheophyta</taxon>
        <taxon>Spermatophyta</taxon>
        <taxon>Magnoliopsida</taxon>
        <taxon>Liliopsida</taxon>
        <taxon>Poales</taxon>
        <taxon>Poaceae</taxon>
        <taxon>BOP clade</taxon>
        <taxon>Oryzoideae</taxon>
        <taxon>Oryzeae</taxon>
        <taxon>Oryzinae</taxon>
        <taxon>Oryza</taxon>
        <taxon>Oryza sativa</taxon>
    </lineage>
</organism>
<evidence type="ECO:0000313" key="2">
    <source>
        <dbReference type="EMBL" id="BAS87542.1"/>
    </source>
</evidence>
<reference evidence="2 3" key="3">
    <citation type="journal article" date="2013" name="Rice">
        <title>Improvement of the Oryza sativa Nipponbare reference genome using next generation sequence and optical map data.</title>
        <authorList>
            <person name="Kawahara Y."/>
            <person name="de la Bastide M."/>
            <person name="Hamilton J.P."/>
            <person name="Kanamori H."/>
            <person name="McCombie W.R."/>
            <person name="Ouyang S."/>
            <person name="Schwartz D.C."/>
            <person name="Tanaka T."/>
            <person name="Wu J."/>
            <person name="Zhou S."/>
            <person name="Childs K.L."/>
            <person name="Davidson R.M."/>
            <person name="Lin H."/>
            <person name="Quesada-Ocampo L."/>
            <person name="Vaillancourt B."/>
            <person name="Sakai H."/>
            <person name="Lee S.S."/>
            <person name="Kim J."/>
            <person name="Numa H."/>
            <person name="Itoh T."/>
            <person name="Buell C.R."/>
            <person name="Matsumoto T."/>
        </authorList>
    </citation>
    <scope>NUCLEOTIDE SEQUENCE [LARGE SCALE GENOMIC DNA]</scope>
    <source>
        <strain evidence="3">cv. Nipponbare</strain>
    </source>
</reference>
<evidence type="ECO:0000256" key="1">
    <source>
        <dbReference type="SAM" id="MobiDB-lite"/>
    </source>
</evidence>
<accession>A0A0P0W668</accession>
<name>A0A0P0W668_ORYSJ</name>
<feature type="compositionally biased region" description="Gly residues" evidence="1">
    <location>
        <begin position="95"/>
        <end position="112"/>
    </location>
</feature>
<gene>
    <name evidence="2" type="ordered locus">Os04g0106450</name>
    <name evidence="2" type="ORF">OSNPB_040106450</name>
</gene>
<dbReference type="PaxDb" id="39947-A0A0P0W668"/>
<dbReference type="EMBL" id="AP014960">
    <property type="protein sequence ID" value="BAS87542.1"/>
    <property type="molecule type" value="Genomic_DNA"/>
</dbReference>
<feature type="region of interest" description="Disordered" evidence="1">
    <location>
        <begin position="1"/>
        <end position="120"/>
    </location>
</feature>